<protein>
    <recommendedName>
        <fullName evidence="5">Mce-associated membrane protein</fullName>
    </recommendedName>
</protein>
<dbReference type="AlphaFoldDB" id="A0A6L6XWU5"/>
<dbReference type="RefSeq" id="WP_157346686.1">
    <property type="nucleotide sequence ID" value="NZ_WSEK01000005.1"/>
</dbReference>
<gene>
    <name evidence="3" type="ORF">GON03_21170</name>
</gene>
<reference evidence="3 4" key="1">
    <citation type="submission" date="2019-12" db="EMBL/GenBank/DDBJ databases">
        <authorList>
            <person name="Huq M.A."/>
        </authorList>
    </citation>
    <scope>NUCLEOTIDE SEQUENCE [LARGE SCALE GENOMIC DNA]</scope>
    <source>
        <strain evidence="3 4">MAH-18</strain>
    </source>
</reference>
<evidence type="ECO:0000256" key="1">
    <source>
        <dbReference type="ARBA" id="ARBA00004370"/>
    </source>
</evidence>
<evidence type="ECO:0008006" key="5">
    <source>
        <dbReference type="Google" id="ProtNLM"/>
    </source>
</evidence>
<dbReference type="PANTHER" id="PTHR37042">
    <property type="entry name" value="OUTER MEMBRANE PROTEIN RV1973"/>
    <property type="match status" value="1"/>
</dbReference>
<evidence type="ECO:0000313" key="3">
    <source>
        <dbReference type="EMBL" id="MVQ51699.1"/>
    </source>
</evidence>
<name>A0A6L6XWU5_9ACTN</name>
<dbReference type="PANTHER" id="PTHR37042:SF4">
    <property type="entry name" value="OUTER MEMBRANE PROTEIN RV1973"/>
    <property type="match status" value="1"/>
</dbReference>
<keyword evidence="4" id="KW-1185">Reference proteome</keyword>
<dbReference type="GO" id="GO:0016020">
    <property type="term" value="C:membrane"/>
    <property type="evidence" value="ECO:0007669"/>
    <property type="project" value="UniProtKB-SubCell"/>
</dbReference>
<accession>A0A6L6XWU5</accession>
<comment type="subcellular location">
    <subcellularLocation>
        <location evidence="1">Membrane</location>
    </subcellularLocation>
</comment>
<dbReference type="EMBL" id="WSEK01000005">
    <property type="protein sequence ID" value="MVQ51699.1"/>
    <property type="molecule type" value="Genomic_DNA"/>
</dbReference>
<comment type="caution">
    <text evidence="3">The sequence shown here is derived from an EMBL/GenBank/DDBJ whole genome shotgun (WGS) entry which is preliminary data.</text>
</comment>
<organism evidence="3 4">
    <name type="scientific">Nocardioides agri</name>
    <dbReference type="NCBI Taxonomy" id="2682843"/>
    <lineage>
        <taxon>Bacteria</taxon>
        <taxon>Bacillati</taxon>
        <taxon>Actinomycetota</taxon>
        <taxon>Actinomycetes</taxon>
        <taxon>Propionibacteriales</taxon>
        <taxon>Nocardioidaceae</taxon>
        <taxon>Nocardioides</taxon>
    </lineage>
</organism>
<proteinExistence type="predicted"/>
<dbReference type="Proteomes" id="UP000473525">
    <property type="component" value="Unassembled WGS sequence"/>
</dbReference>
<keyword evidence="2" id="KW-0472">Membrane</keyword>
<evidence type="ECO:0000313" key="4">
    <source>
        <dbReference type="Proteomes" id="UP000473525"/>
    </source>
</evidence>
<evidence type="ECO:0000256" key="2">
    <source>
        <dbReference type="ARBA" id="ARBA00023136"/>
    </source>
</evidence>
<sequence>MSGPKGRRGLHIALGVLVLLLAAGVVVGGVYVAREHQDREQAAADQDRYGDVLAAAREEIEAFVNIDYRDAQKSIDAVAAGATGDFAKQYDSSTKDVVEILTRAKSVMDGEVLWAGVVDADNDSATVIVATTGTVSNTQTGNKPVARQFRIKVDLVREDDEWKTSNVEFVG</sequence>